<reference evidence="2" key="1">
    <citation type="submission" date="2010-11" db="EMBL/GenBank/DDBJ databases">
        <title>The complete genome of Desulfurococcus mucosus DSM 2162.</title>
        <authorList>
            <consortium name="US DOE Joint Genome Institute (JGI-PGF)"/>
            <person name="Lucas S."/>
            <person name="Copeland A."/>
            <person name="Lapidus A."/>
            <person name="Bruce D."/>
            <person name="Goodwin L."/>
            <person name="Pitluck S."/>
            <person name="Kyrpides N."/>
            <person name="Mavromatis K."/>
            <person name="Pagani I."/>
            <person name="Ivanova N."/>
            <person name="Ovchinnikova G."/>
            <person name="Chertkov O."/>
            <person name="Held B."/>
            <person name="Brettin T."/>
            <person name="Detter J.C."/>
            <person name="Tapia R."/>
            <person name="Han C."/>
            <person name="Land M."/>
            <person name="Hauser L."/>
            <person name="Markowitz V."/>
            <person name="Cheng J.-F."/>
            <person name="Hugenholtz P."/>
            <person name="Woyke T."/>
            <person name="Wu D."/>
            <person name="Wirth R."/>
            <person name="Bilek Y."/>
            <person name="Hader T."/>
            <person name="Klenk H.-P."/>
            <person name="Eisen J.A."/>
        </authorList>
    </citation>
    <scope>NUCLEOTIDE SEQUENCE [LARGE SCALE GENOMIC DNA]</scope>
    <source>
        <strain evidence="2">ATCC 35584 / DSM 2162 / JCM 9187 / O7/1</strain>
    </source>
</reference>
<dbReference type="STRING" id="765177.Desmu_0289"/>
<reference evidence="1 2" key="2">
    <citation type="journal article" date="2011" name="Stand. Genomic Sci.">
        <title>Complete genome sequence of Desulfurococcus mucosus type strain (O7/1).</title>
        <authorList>
            <person name="Wirth R."/>
            <person name="Chertkov O."/>
            <person name="Held B."/>
            <person name="Lapidus A."/>
            <person name="Nolan M."/>
            <person name="Lucas S."/>
            <person name="Hammon N."/>
            <person name="Deshpande S."/>
            <person name="Cheng J.F."/>
            <person name="Tapia R."/>
            <person name="Han C."/>
            <person name="Goodwin L."/>
            <person name="Pitluck S."/>
            <person name="Liolios K."/>
            <person name="Ioanna P."/>
            <person name="Ivanova N."/>
            <person name="Mavromatis K."/>
            <person name="Mikhailova N."/>
            <person name="Pati A."/>
            <person name="Chen A."/>
            <person name="Palaniappan K."/>
            <person name="Land M."/>
            <person name="Hauser L."/>
            <person name="Chang Y.J."/>
            <person name="Jeffries C.D."/>
            <person name="Bilek Y."/>
            <person name="Hader T."/>
            <person name="Rohde M."/>
            <person name="Spring S."/>
            <person name="Sikorski J."/>
            <person name="Goker M."/>
            <person name="Woyke T."/>
            <person name="Bristow J."/>
            <person name="Eisen J.A."/>
            <person name="Markowitz V."/>
            <person name="Hugenholtz P."/>
            <person name="Kyrpides N.C."/>
            <person name="Klenk H.P."/>
        </authorList>
    </citation>
    <scope>NUCLEOTIDE SEQUENCE [LARGE SCALE GENOMIC DNA]</scope>
    <source>
        <strain evidence="2">ATCC 35584 / DSM 2162 / JCM 9187 / O7/1</strain>
    </source>
</reference>
<evidence type="ECO:0000313" key="2">
    <source>
        <dbReference type="Proteomes" id="UP000001068"/>
    </source>
</evidence>
<dbReference type="AlphaFoldDB" id="E8R7Y2"/>
<dbReference type="HOGENOM" id="CLU_121772_0_0_2"/>
<organism evidence="1 2">
    <name type="scientific">Desulfurococcus mucosus (strain ATCC 35584 / DSM 2162 / JCM 9187 / O7/1)</name>
    <dbReference type="NCBI Taxonomy" id="765177"/>
    <lineage>
        <taxon>Archaea</taxon>
        <taxon>Thermoproteota</taxon>
        <taxon>Thermoprotei</taxon>
        <taxon>Desulfurococcales</taxon>
        <taxon>Desulfurococcaceae</taxon>
        <taxon>Desulfurococcus</taxon>
    </lineage>
</organism>
<dbReference type="eggNOG" id="arCOG04409">
    <property type="taxonomic scope" value="Archaea"/>
</dbReference>
<evidence type="ECO:0000313" key="1">
    <source>
        <dbReference type="EMBL" id="ADV64608.1"/>
    </source>
</evidence>
<proteinExistence type="predicted"/>
<dbReference type="GeneID" id="10152981"/>
<sequence>MVRYAGIDLAGSPRNPSGVAVIEHSRGLRIVFIGLLYSDEDILGLVERLKPVVAAVDAPLTPGRGYRSVDLELIKRGYRVLPPGWRGMRMLYERAVRLAGIMRGMGVEVVETHPRSALKSSGCSDVYRLAEAVGITVNTVLSRDEEDALVASIVALKHGEGGVLVFKACDGEVFLLRRLCD</sequence>
<dbReference type="KEGG" id="dmu:Desmu_0289"/>
<dbReference type="OrthoDB" id="50338at2157"/>
<dbReference type="EMBL" id="CP002363">
    <property type="protein sequence ID" value="ADV64608.1"/>
    <property type="molecule type" value="Genomic_DNA"/>
</dbReference>
<keyword evidence="2" id="KW-1185">Reference proteome</keyword>
<dbReference type="RefSeq" id="WP_013561830.1">
    <property type="nucleotide sequence ID" value="NC_014961.1"/>
</dbReference>
<name>E8R7Y2_DESM0</name>
<protein>
    <recommendedName>
        <fullName evidence="3">DUF429 domain-containing protein</fullName>
    </recommendedName>
</protein>
<dbReference type="Proteomes" id="UP000001068">
    <property type="component" value="Chromosome"/>
</dbReference>
<gene>
    <name evidence="1" type="ordered locus">Desmu_0289</name>
</gene>
<accession>E8R7Y2</accession>
<evidence type="ECO:0008006" key="3">
    <source>
        <dbReference type="Google" id="ProtNLM"/>
    </source>
</evidence>